<dbReference type="GO" id="GO:0008610">
    <property type="term" value="P:lipid biosynthetic process"/>
    <property type="evidence" value="ECO:0007669"/>
    <property type="project" value="InterPro"/>
</dbReference>
<evidence type="ECO:0000256" key="3">
    <source>
        <dbReference type="ARBA" id="ARBA00022989"/>
    </source>
</evidence>
<dbReference type="EMBL" id="VMBG01000001">
    <property type="protein sequence ID" value="TSJ79618.1"/>
    <property type="molecule type" value="Genomic_DNA"/>
</dbReference>
<organism evidence="7 8">
    <name type="scientific">Rariglobus hedericola</name>
    <dbReference type="NCBI Taxonomy" id="2597822"/>
    <lineage>
        <taxon>Bacteria</taxon>
        <taxon>Pseudomonadati</taxon>
        <taxon>Verrucomicrobiota</taxon>
        <taxon>Opitutia</taxon>
        <taxon>Opitutales</taxon>
        <taxon>Opitutaceae</taxon>
        <taxon>Rariglobus</taxon>
    </lineage>
</organism>
<dbReference type="AlphaFoldDB" id="A0A556QSJ5"/>
<keyword evidence="3 5" id="KW-1133">Transmembrane helix</keyword>
<dbReference type="InterPro" id="IPR006694">
    <property type="entry name" value="Fatty_acid_hydroxylase"/>
</dbReference>
<feature type="transmembrane region" description="Helical" evidence="5">
    <location>
        <begin position="96"/>
        <end position="114"/>
    </location>
</feature>
<keyword evidence="2 5" id="KW-0812">Transmembrane</keyword>
<evidence type="ECO:0000313" key="7">
    <source>
        <dbReference type="EMBL" id="TSJ79618.1"/>
    </source>
</evidence>
<feature type="transmembrane region" description="Helical" evidence="5">
    <location>
        <begin position="287"/>
        <end position="305"/>
    </location>
</feature>
<accession>A0A556QSJ5</accession>
<feature type="transmembrane region" description="Helical" evidence="5">
    <location>
        <begin position="71"/>
        <end position="89"/>
    </location>
</feature>
<keyword evidence="8" id="KW-1185">Reference proteome</keyword>
<evidence type="ECO:0000313" key="8">
    <source>
        <dbReference type="Proteomes" id="UP000315648"/>
    </source>
</evidence>
<feature type="transmembrane region" description="Helical" evidence="5">
    <location>
        <begin position="126"/>
        <end position="147"/>
    </location>
</feature>
<feature type="domain" description="Fatty acid hydroxylase" evidence="6">
    <location>
        <begin position="214"/>
        <end position="348"/>
    </location>
</feature>
<dbReference type="InterPro" id="IPR050307">
    <property type="entry name" value="Sterol_Desaturase_Related"/>
</dbReference>
<dbReference type="Pfam" id="PF04116">
    <property type="entry name" value="FA_hydroxylase"/>
    <property type="match status" value="1"/>
</dbReference>
<evidence type="ECO:0000256" key="1">
    <source>
        <dbReference type="ARBA" id="ARBA00004370"/>
    </source>
</evidence>
<feature type="transmembrane region" description="Helical" evidence="5">
    <location>
        <begin position="29"/>
        <end position="51"/>
    </location>
</feature>
<evidence type="ECO:0000256" key="4">
    <source>
        <dbReference type="ARBA" id="ARBA00023136"/>
    </source>
</evidence>
<dbReference type="GO" id="GO:0016020">
    <property type="term" value="C:membrane"/>
    <property type="evidence" value="ECO:0007669"/>
    <property type="project" value="UniProtKB-SubCell"/>
</dbReference>
<comment type="subcellular location">
    <subcellularLocation>
        <location evidence="1">Membrane</location>
    </subcellularLocation>
</comment>
<feature type="transmembrane region" description="Helical" evidence="5">
    <location>
        <begin position="261"/>
        <end position="281"/>
    </location>
</feature>
<proteinExistence type="predicted"/>
<dbReference type="OrthoDB" id="9770329at2"/>
<evidence type="ECO:0000259" key="6">
    <source>
        <dbReference type="Pfam" id="PF04116"/>
    </source>
</evidence>
<dbReference type="Proteomes" id="UP000315648">
    <property type="component" value="Unassembled WGS sequence"/>
</dbReference>
<dbReference type="PANTHER" id="PTHR11863">
    <property type="entry name" value="STEROL DESATURASE"/>
    <property type="match status" value="1"/>
</dbReference>
<keyword evidence="4 5" id="KW-0472">Membrane</keyword>
<protein>
    <submittedName>
        <fullName evidence="7">Sterol desaturase family protein</fullName>
    </submittedName>
</protein>
<dbReference type="GO" id="GO:0005506">
    <property type="term" value="F:iron ion binding"/>
    <property type="evidence" value="ECO:0007669"/>
    <property type="project" value="InterPro"/>
</dbReference>
<feature type="transmembrane region" description="Helical" evidence="5">
    <location>
        <begin position="207"/>
        <end position="228"/>
    </location>
</feature>
<feature type="transmembrane region" description="Helical" evidence="5">
    <location>
        <begin position="168"/>
        <end position="187"/>
    </location>
</feature>
<sequence>MDSLTMSLRTRLLSEFEAPEALRRFGSGWLSGVIGVILGLASLALVLSLLAPGTFSTPELTALRQGPGFRIILNVLLVLAFTCSALSLALRRQGPLLGIAGVSLSLIAVLLGGSNAHSVVGDPSPAYFGLDFFVLRMAFTGILFIPVERLFAHRKEQPVFRTEWREDLFYFLLSSMLVQILTYLTFAPARSILAFAPLTETRAWVSALPFVVQFAVIMFLTDVVQYWVHRSFHRIPWLWNFHAVHHSAQSMDWMAGARMHFFEIVALRSLTVIPMFVLGFGAGPMNAYIFVVYLYATFVHANIGWKFPVIEKFFVTPRFHHWHHGIEKEAIDVNFAVHFPLLDKLFGTHHLPENRWPEGYGIEGHPVERGYWAQFMHPFRRKKPQQPDVAAEKQTPSES</sequence>
<name>A0A556QSJ5_9BACT</name>
<evidence type="ECO:0000256" key="2">
    <source>
        <dbReference type="ARBA" id="ARBA00022692"/>
    </source>
</evidence>
<comment type="caution">
    <text evidence="7">The sequence shown here is derived from an EMBL/GenBank/DDBJ whole genome shotgun (WGS) entry which is preliminary data.</text>
</comment>
<reference evidence="7 8" key="1">
    <citation type="submission" date="2019-07" db="EMBL/GenBank/DDBJ databases">
        <title>Description of 53C-WASEF.</title>
        <authorList>
            <person name="Pitt A."/>
            <person name="Hahn M.W."/>
        </authorList>
    </citation>
    <scope>NUCLEOTIDE SEQUENCE [LARGE SCALE GENOMIC DNA]</scope>
    <source>
        <strain evidence="7 8">53C-WASEF</strain>
    </source>
</reference>
<gene>
    <name evidence="7" type="ORF">FPL22_10130</name>
</gene>
<dbReference type="GO" id="GO:0016491">
    <property type="term" value="F:oxidoreductase activity"/>
    <property type="evidence" value="ECO:0007669"/>
    <property type="project" value="InterPro"/>
</dbReference>
<evidence type="ECO:0000256" key="5">
    <source>
        <dbReference type="SAM" id="Phobius"/>
    </source>
</evidence>